<dbReference type="PIRSF" id="PIRSF006173">
    <property type="entry name" value="UCP006173"/>
    <property type="match status" value="1"/>
</dbReference>
<dbReference type="NCBIfam" id="NF003501">
    <property type="entry name" value="PRK05170.1-5"/>
    <property type="match status" value="1"/>
</dbReference>
<dbReference type="HAMAP" id="MF_00676">
    <property type="entry name" value="UPF0260"/>
    <property type="match status" value="1"/>
</dbReference>
<dbReference type="AlphaFoldDB" id="A0A7U7J5C3"/>
<accession>A0A7U7J5C3</accession>
<dbReference type="Pfam" id="PF03692">
    <property type="entry name" value="CxxCxxCC"/>
    <property type="match status" value="1"/>
</dbReference>
<dbReference type="PANTHER" id="PTHR37421:SF1">
    <property type="entry name" value="UPF0260 PROTEIN YCGN"/>
    <property type="match status" value="1"/>
</dbReference>
<dbReference type="InterPro" id="IPR008228">
    <property type="entry name" value="UCP006173"/>
</dbReference>
<dbReference type="NCBIfam" id="NF003507">
    <property type="entry name" value="PRK05170.2-5"/>
    <property type="match status" value="1"/>
</dbReference>
<comment type="caution">
    <text evidence="2">The sequence shown here is derived from an EMBL/GenBank/DDBJ whole genome shotgun (WGS) entry which is preliminary data.</text>
</comment>
<evidence type="ECO:0000313" key="3">
    <source>
        <dbReference type="Proteomes" id="UP000019184"/>
    </source>
</evidence>
<dbReference type="PANTHER" id="PTHR37421">
    <property type="entry name" value="UPF0260 PROTEIN YCGN"/>
    <property type="match status" value="1"/>
</dbReference>
<evidence type="ECO:0000256" key="1">
    <source>
        <dbReference type="HAMAP-Rule" id="MF_00676"/>
    </source>
</evidence>
<evidence type="ECO:0000313" key="2">
    <source>
        <dbReference type="EMBL" id="CDH46230.1"/>
    </source>
</evidence>
<protein>
    <recommendedName>
        <fullName evidence="1">UPF0260 protein BN874_400022</fullName>
    </recommendedName>
</protein>
<gene>
    <name evidence="2" type="ORF">BN874_400022</name>
</gene>
<proteinExistence type="inferred from homology"/>
<dbReference type="OrthoDB" id="9786855at2"/>
<keyword evidence="3" id="KW-1185">Reference proteome</keyword>
<dbReference type="Proteomes" id="UP000019184">
    <property type="component" value="Unassembled WGS sequence"/>
</dbReference>
<dbReference type="EMBL" id="CBTK010000255">
    <property type="protein sequence ID" value="CDH46230.1"/>
    <property type="molecule type" value="Genomic_DNA"/>
</dbReference>
<organism evidence="2 3">
    <name type="scientific">Candidatus Contendobacter odensis Run_B_J11</name>
    <dbReference type="NCBI Taxonomy" id="1400861"/>
    <lineage>
        <taxon>Bacteria</taxon>
        <taxon>Pseudomonadati</taxon>
        <taxon>Pseudomonadota</taxon>
        <taxon>Gammaproteobacteria</taxon>
        <taxon>Candidatus Competibacteraceae</taxon>
        <taxon>Candidatus Contendibacter</taxon>
    </lineage>
</organism>
<dbReference type="InterPro" id="IPR005358">
    <property type="entry name" value="Puta_zinc/iron-chelating_dom"/>
</dbReference>
<reference evidence="2 3" key="1">
    <citation type="journal article" date="2014" name="ISME J.">
        <title>Candidatus Competibacter-lineage genomes retrieved from metagenomes reveal functional metabolic diversity.</title>
        <authorList>
            <person name="McIlroy S.J."/>
            <person name="Albertsen M."/>
            <person name="Andresen E.K."/>
            <person name="Saunders A.M."/>
            <person name="Kristiansen R."/>
            <person name="Stokholm-Bjerregaard M."/>
            <person name="Nielsen K.L."/>
            <person name="Nielsen P.H."/>
        </authorList>
    </citation>
    <scope>NUCLEOTIDE SEQUENCE [LARGE SCALE GENOMIC DNA]</scope>
    <source>
        <strain evidence="2 3">Run_B_J11</strain>
    </source>
</reference>
<sequence length="146" mass="16613">MTAESLFWETRSLADLTLAEWEALCDGCGKCCLHKLEDEDTGELFHTNVACRLLDLTTGRCSRYADRIRFVPDCVQLTPAEVQQVNWLPRTCAYRLRAAAQPLPDWHPLRTGDPASARRNGMSVCGWAVPERRAKRLEDHIIEYPP</sequence>
<dbReference type="RefSeq" id="WP_034434795.1">
    <property type="nucleotide sequence ID" value="NZ_CBTK010000255.1"/>
</dbReference>
<comment type="similarity">
    <text evidence="1">Belongs to the UPF0260 family.</text>
</comment>
<name>A0A7U7J5C3_9GAMM</name>